<keyword evidence="3" id="KW-1185">Reference proteome</keyword>
<keyword evidence="1" id="KW-0175">Coiled coil</keyword>
<comment type="caution">
    <text evidence="2">The sequence shown here is derived from an EMBL/GenBank/DDBJ whole genome shotgun (WGS) entry which is preliminary data.</text>
</comment>
<evidence type="ECO:0000313" key="2">
    <source>
        <dbReference type="EMBL" id="KAK9086620.1"/>
    </source>
</evidence>
<evidence type="ECO:0000313" key="3">
    <source>
        <dbReference type="Proteomes" id="UP001420932"/>
    </source>
</evidence>
<feature type="coiled-coil region" evidence="1">
    <location>
        <begin position="66"/>
        <end position="114"/>
    </location>
</feature>
<evidence type="ECO:0000256" key="1">
    <source>
        <dbReference type="SAM" id="Coils"/>
    </source>
</evidence>
<organism evidence="2 3">
    <name type="scientific">Stephania yunnanensis</name>
    <dbReference type="NCBI Taxonomy" id="152371"/>
    <lineage>
        <taxon>Eukaryota</taxon>
        <taxon>Viridiplantae</taxon>
        <taxon>Streptophyta</taxon>
        <taxon>Embryophyta</taxon>
        <taxon>Tracheophyta</taxon>
        <taxon>Spermatophyta</taxon>
        <taxon>Magnoliopsida</taxon>
        <taxon>Ranunculales</taxon>
        <taxon>Menispermaceae</taxon>
        <taxon>Menispermoideae</taxon>
        <taxon>Cissampelideae</taxon>
        <taxon>Stephania</taxon>
    </lineage>
</organism>
<sequence>MLAKESSGLGKFDLPEEVEAVLPSDPFEQLDIARKITSIALATRVSKLESESSRLRSTLHERDDLIADLQSQIESLHASLAQSTDRLAQADSLKERLLLENASLSNTVKKLNRDVSKVGAEEEAALPPSKSTSSVQSQFSETVNSSAEDGASFETDGITVHCQALQTWAPNQRNLDQLESLSKKLKAKTFITEAPAQSVSVEQLTSTFPLSRSEEFGSVGVTFEEAQGQTLITKAPTQSVHGRASAAGAFAIQLAKFEEQEYLPLQVVFKQTQMKIYKTLTVMRLNHQERLLLENASLSNTVKKLNRDVSKQAMAPPSVSKQIPVDISFPGKDSSSLLLHLFETLVPGRTRVDGKEFFRQVRKPYGRPMRSSVQKTKIFTSYSRD</sequence>
<reference evidence="2 3" key="1">
    <citation type="submission" date="2024-01" db="EMBL/GenBank/DDBJ databases">
        <title>Genome assemblies of Stephania.</title>
        <authorList>
            <person name="Yang L."/>
        </authorList>
    </citation>
    <scope>NUCLEOTIDE SEQUENCE [LARGE SCALE GENOMIC DNA]</scope>
    <source>
        <strain evidence="2">YNDBR</strain>
        <tissue evidence="2">Leaf</tissue>
    </source>
</reference>
<dbReference type="AlphaFoldDB" id="A0AAP0E4L4"/>
<dbReference type="PANTHER" id="PTHR47383">
    <property type="entry name" value="OS03G0659800 PROTEIN"/>
    <property type="match status" value="1"/>
</dbReference>
<dbReference type="PANTHER" id="PTHR47383:SF3">
    <property type="entry name" value="WAT1-RELATED PROTEIN"/>
    <property type="match status" value="1"/>
</dbReference>
<accession>A0AAP0E4L4</accession>
<dbReference type="Proteomes" id="UP001420932">
    <property type="component" value="Unassembled WGS sequence"/>
</dbReference>
<name>A0AAP0E4L4_9MAGN</name>
<proteinExistence type="predicted"/>
<gene>
    <name evidence="2" type="ORF">Syun_029014</name>
</gene>
<dbReference type="EMBL" id="JBBNAF010000013">
    <property type="protein sequence ID" value="KAK9086620.1"/>
    <property type="molecule type" value="Genomic_DNA"/>
</dbReference>
<dbReference type="InterPro" id="IPR058936">
    <property type="entry name" value="At4g15545-like"/>
</dbReference>
<protein>
    <submittedName>
        <fullName evidence="2">Uncharacterized protein</fullName>
    </submittedName>
</protein>